<proteinExistence type="predicted"/>
<evidence type="ECO:0000256" key="11">
    <source>
        <dbReference type="SAM" id="Phobius"/>
    </source>
</evidence>
<keyword evidence="14" id="KW-1185">Reference proteome</keyword>
<dbReference type="SUPFAM" id="SSF55874">
    <property type="entry name" value="ATPase domain of HSP90 chaperone/DNA topoisomerase II/histidine kinase"/>
    <property type="match status" value="1"/>
</dbReference>
<evidence type="ECO:0000256" key="2">
    <source>
        <dbReference type="ARBA" id="ARBA00012438"/>
    </source>
</evidence>
<keyword evidence="4" id="KW-0808">Transferase</keyword>
<dbReference type="InterPro" id="IPR036890">
    <property type="entry name" value="HATPase_C_sf"/>
</dbReference>
<dbReference type="PANTHER" id="PTHR24421:SF10">
    <property type="entry name" value="NITRATE_NITRITE SENSOR PROTEIN NARQ"/>
    <property type="match status" value="1"/>
</dbReference>
<keyword evidence="5" id="KW-0547">Nucleotide-binding</keyword>
<reference evidence="13 14" key="1">
    <citation type="journal article" date="2014" name="J. Biotechnol.">
        <title>Complete genome sequence of the actinobacterium Amycolatopsis japonica MG417-CF17(T) (=DSM 44213T) producing (S,S)-N,N'-ethylenediaminedisuccinic acid.</title>
        <authorList>
            <person name="Stegmann E."/>
            <person name="Albersmeier A."/>
            <person name="Spohn M."/>
            <person name="Gert H."/>
            <person name="Weber T."/>
            <person name="Wohlleben W."/>
            <person name="Kalinowski J."/>
            <person name="Ruckert C."/>
        </authorList>
    </citation>
    <scope>NUCLEOTIDE SEQUENCE [LARGE SCALE GENOMIC DNA]</scope>
    <source>
        <strain evidence="14">MG417-CF17 (DSM 44213)</strain>
    </source>
</reference>
<dbReference type="Gene3D" id="1.20.5.1930">
    <property type="match status" value="1"/>
</dbReference>
<dbReference type="eggNOG" id="COG4585">
    <property type="taxonomic scope" value="Bacteria"/>
</dbReference>
<keyword evidence="7" id="KW-0067">ATP-binding</keyword>
<keyword evidence="11" id="KW-0812">Transmembrane</keyword>
<sequence length="413" mass="44565">MIDRQRLRLWLAALRYTAYAGTDAPPKRSAGLRWLRALAILGCGLWAGFVTFSTVSVPAPVKTFNVLISVLPCLLAVRSPLWGWRLLIVGIVSTPLTLPGIAGSWGWPWAPGFAVTAALVFYLVGESNDQPELAWAGLISFGAAAPFLRDWRDAALLVLLGGILFFLGNTVRQRRLAEEERAAQQERRLAEETRAALLEERAGIARELHDVVAHHMSVLALRADSARFRFADHGKADREAEIWQEFADLAGTAREGLTELRRLLGVLRSEEHAPAIAPQPGLGKVVELVEGVKAAGTACELDLHGDLDTVPVGVALSVFRIVQEALSNAIQHAPGAAISVELTADPGSVRLRIDNGPGDGPKRTEQARSGHGLVGMRERAAMLAADLEAGERTDGGFRVALTVPLDREGRLEP</sequence>
<evidence type="ECO:0000256" key="9">
    <source>
        <dbReference type="SAM" id="Coils"/>
    </source>
</evidence>
<dbReference type="HOGENOM" id="CLU_000445_20_1_11"/>
<keyword evidence="9" id="KW-0175">Coiled coil</keyword>
<dbReference type="SMART" id="SM00387">
    <property type="entry name" value="HATPase_c"/>
    <property type="match status" value="1"/>
</dbReference>
<evidence type="ECO:0000313" key="13">
    <source>
        <dbReference type="EMBL" id="AIG76744.1"/>
    </source>
</evidence>
<dbReference type="EMBL" id="CP008953">
    <property type="protein sequence ID" value="AIG76744.1"/>
    <property type="molecule type" value="Genomic_DNA"/>
</dbReference>
<evidence type="ECO:0000256" key="8">
    <source>
        <dbReference type="ARBA" id="ARBA00023012"/>
    </source>
</evidence>
<dbReference type="EC" id="2.7.13.3" evidence="2"/>
<dbReference type="CDD" id="cd16917">
    <property type="entry name" value="HATPase_UhpB-NarQ-NarX-like"/>
    <property type="match status" value="1"/>
</dbReference>
<keyword evidence="8" id="KW-0902">Two-component regulatory system</keyword>
<comment type="catalytic activity">
    <reaction evidence="1">
        <text>ATP + protein L-histidine = ADP + protein N-phospho-L-histidine.</text>
        <dbReference type="EC" id="2.7.13.3"/>
    </reaction>
</comment>
<feature type="transmembrane region" description="Helical" evidence="11">
    <location>
        <begin position="108"/>
        <end position="125"/>
    </location>
</feature>
<dbReference type="PANTHER" id="PTHR24421">
    <property type="entry name" value="NITRATE/NITRITE SENSOR PROTEIN NARX-RELATED"/>
    <property type="match status" value="1"/>
</dbReference>
<dbReference type="Proteomes" id="UP000028492">
    <property type="component" value="Chromosome"/>
</dbReference>
<gene>
    <name evidence="13" type="ORF">AJAP_19405</name>
</gene>
<protein>
    <recommendedName>
        <fullName evidence="2">histidine kinase</fullName>
        <ecNumber evidence="2">2.7.13.3</ecNumber>
    </recommendedName>
</protein>
<dbReference type="GO" id="GO:0005524">
    <property type="term" value="F:ATP binding"/>
    <property type="evidence" value="ECO:0007669"/>
    <property type="project" value="UniProtKB-KW"/>
</dbReference>
<name>A0A075UWF1_9PSEU</name>
<evidence type="ECO:0000256" key="10">
    <source>
        <dbReference type="SAM" id="MobiDB-lite"/>
    </source>
</evidence>
<feature type="domain" description="Histidine kinase/HSP90-like ATPase" evidence="12">
    <location>
        <begin position="313"/>
        <end position="407"/>
    </location>
</feature>
<evidence type="ECO:0000256" key="7">
    <source>
        <dbReference type="ARBA" id="ARBA00022840"/>
    </source>
</evidence>
<dbReference type="GO" id="GO:0000155">
    <property type="term" value="F:phosphorelay sensor kinase activity"/>
    <property type="evidence" value="ECO:0007669"/>
    <property type="project" value="InterPro"/>
</dbReference>
<organism evidence="13 14">
    <name type="scientific">Amycolatopsis japonica</name>
    <dbReference type="NCBI Taxonomy" id="208439"/>
    <lineage>
        <taxon>Bacteria</taxon>
        <taxon>Bacillati</taxon>
        <taxon>Actinomycetota</taxon>
        <taxon>Actinomycetes</taxon>
        <taxon>Pseudonocardiales</taxon>
        <taxon>Pseudonocardiaceae</taxon>
        <taxon>Amycolatopsis</taxon>
        <taxon>Amycolatopsis japonica group</taxon>
    </lineage>
</organism>
<feature type="region of interest" description="Disordered" evidence="10">
    <location>
        <begin position="353"/>
        <end position="373"/>
    </location>
</feature>
<dbReference type="RefSeq" id="WP_038513607.1">
    <property type="nucleotide sequence ID" value="NZ_CP008953.1"/>
</dbReference>
<accession>A0A075UWF1</accession>
<evidence type="ECO:0000256" key="1">
    <source>
        <dbReference type="ARBA" id="ARBA00000085"/>
    </source>
</evidence>
<dbReference type="Pfam" id="PF07730">
    <property type="entry name" value="HisKA_3"/>
    <property type="match status" value="1"/>
</dbReference>
<dbReference type="InterPro" id="IPR050482">
    <property type="entry name" value="Sensor_HK_TwoCompSys"/>
</dbReference>
<dbReference type="InterPro" id="IPR003594">
    <property type="entry name" value="HATPase_dom"/>
</dbReference>
<dbReference type="GO" id="GO:0016020">
    <property type="term" value="C:membrane"/>
    <property type="evidence" value="ECO:0007669"/>
    <property type="project" value="InterPro"/>
</dbReference>
<keyword evidence="11" id="KW-0472">Membrane</keyword>
<dbReference type="InterPro" id="IPR011712">
    <property type="entry name" value="Sig_transdc_His_kin_sub3_dim/P"/>
</dbReference>
<evidence type="ECO:0000256" key="3">
    <source>
        <dbReference type="ARBA" id="ARBA00022553"/>
    </source>
</evidence>
<dbReference type="GO" id="GO:0046983">
    <property type="term" value="F:protein dimerization activity"/>
    <property type="evidence" value="ECO:0007669"/>
    <property type="project" value="InterPro"/>
</dbReference>
<dbReference type="Gene3D" id="3.30.565.10">
    <property type="entry name" value="Histidine kinase-like ATPase, C-terminal domain"/>
    <property type="match status" value="1"/>
</dbReference>
<feature type="transmembrane region" description="Helical" evidence="11">
    <location>
        <begin position="154"/>
        <end position="171"/>
    </location>
</feature>
<dbReference type="Pfam" id="PF02518">
    <property type="entry name" value="HATPase_c"/>
    <property type="match status" value="1"/>
</dbReference>
<keyword evidence="11" id="KW-1133">Transmembrane helix</keyword>
<keyword evidence="6" id="KW-0418">Kinase</keyword>
<feature type="transmembrane region" description="Helical" evidence="11">
    <location>
        <begin position="34"/>
        <end position="53"/>
    </location>
</feature>
<keyword evidence="3" id="KW-0597">Phosphoprotein</keyword>
<dbReference type="KEGG" id="aja:AJAP_19405"/>
<feature type="transmembrane region" description="Helical" evidence="11">
    <location>
        <begin position="84"/>
        <end position="102"/>
    </location>
</feature>
<evidence type="ECO:0000256" key="5">
    <source>
        <dbReference type="ARBA" id="ARBA00022741"/>
    </source>
</evidence>
<dbReference type="STRING" id="208439.AJAP_19405"/>
<evidence type="ECO:0000259" key="12">
    <source>
        <dbReference type="SMART" id="SM00387"/>
    </source>
</evidence>
<dbReference type="AlphaFoldDB" id="A0A075UWF1"/>
<evidence type="ECO:0000313" key="14">
    <source>
        <dbReference type="Proteomes" id="UP000028492"/>
    </source>
</evidence>
<feature type="coiled-coil region" evidence="9">
    <location>
        <begin position="173"/>
        <end position="200"/>
    </location>
</feature>
<evidence type="ECO:0000256" key="6">
    <source>
        <dbReference type="ARBA" id="ARBA00022777"/>
    </source>
</evidence>
<evidence type="ECO:0000256" key="4">
    <source>
        <dbReference type="ARBA" id="ARBA00022679"/>
    </source>
</evidence>